<organism evidence="3 4">
    <name type="scientific">Burkholderia savannae</name>
    <dbReference type="NCBI Taxonomy" id="1637837"/>
    <lineage>
        <taxon>Bacteria</taxon>
        <taxon>Pseudomonadati</taxon>
        <taxon>Pseudomonadota</taxon>
        <taxon>Betaproteobacteria</taxon>
        <taxon>Burkholderiales</taxon>
        <taxon>Burkholderiaceae</taxon>
        <taxon>Burkholderia</taxon>
        <taxon>pseudomallei group</taxon>
    </lineage>
</organism>
<dbReference type="InterPro" id="IPR052909">
    <property type="entry name" value="Transposase_6_like"/>
</dbReference>
<dbReference type="PANTHER" id="PTHR46637:SF1">
    <property type="entry name" value="BLL5188 PROTEIN"/>
    <property type="match status" value="1"/>
</dbReference>
<evidence type="ECO:0000313" key="3">
    <source>
        <dbReference type="EMBL" id="KWZ44377.1"/>
    </source>
</evidence>
<sequence>MAKPLLDDQLWSLIQPLLPPPKPRRTRHPGRKPLDDRAVLTGILFVLQSGIPWEMLPQEMGCGSGMSCWRRLRDWQQAGAWDRLHEVLLAKLRAADRIDWSRVVIDSSSIRAVGSGQKQDPIPPIGHDPVQSTASLPKRRASRSR</sequence>
<comment type="caution">
    <text evidence="3">The sequence shown here is derived from an EMBL/GenBank/DDBJ whole genome shotgun (WGS) entry which is preliminary data.</text>
</comment>
<dbReference type="EMBL" id="LNJQ01000001">
    <property type="protein sequence ID" value="KWZ44377.1"/>
    <property type="molecule type" value="Genomic_DNA"/>
</dbReference>
<proteinExistence type="predicted"/>
<keyword evidence="4" id="KW-1185">Reference proteome</keyword>
<name>A0ABR5THA1_9BURK</name>
<dbReference type="PANTHER" id="PTHR46637">
    <property type="entry name" value="TIS1421-TRANSPOSASE PROTEIN A"/>
    <property type="match status" value="1"/>
</dbReference>
<protein>
    <submittedName>
        <fullName evidence="3">Transposase</fullName>
    </submittedName>
</protein>
<feature type="region of interest" description="Disordered" evidence="1">
    <location>
        <begin position="112"/>
        <end position="145"/>
    </location>
</feature>
<dbReference type="Pfam" id="PF13340">
    <property type="entry name" value="DUF4096"/>
    <property type="match status" value="1"/>
</dbReference>
<dbReference type="InterPro" id="IPR025161">
    <property type="entry name" value="IS402-like_dom"/>
</dbReference>
<reference evidence="3 4" key="1">
    <citation type="submission" date="2015-11" db="EMBL/GenBank/DDBJ databases">
        <authorList>
            <person name="Sahl J."/>
            <person name="Wagner D."/>
            <person name="Keim P."/>
        </authorList>
    </citation>
    <scope>NUCLEOTIDE SEQUENCE [LARGE SCALE GENOMIC DNA]</scope>
    <source>
        <strain evidence="3 4">BDU18</strain>
    </source>
</reference>
<evidence type="ECO:0000259" key="2">
    <source>
        <dbReference type="Pfam" id="PF13340"/>
    </source>
</evidence>
<feature type="domain" description="Insertion element IS402-like" evidence="2">
    <location>
        <begin position="6"/>
        <end position="85"/>
    </location>
</feature>
<gene>
    <name evidence="3" type="ORF">WS72_17005</name>
</gene>
<dbReference type="Proteomes" id="UP000070255">
    <property type="component" value="Unassembled WGS sequence"/>
</dbReference>
<accession>A0ABR5THA1</accession>
<evidence type="ECO:0000313" key="4">
    <source>
        <dbReference type="Proteomes" id="UP000070255"/>
    </source>
</evidence>
<evidence type="ECO:0000256" key="1">
    <source>
        <dbReference type="SAM" id="MobiDB-lite"/>
    </source>
</evidence>